<proteinExistence type="inferred from homology"/>
<evidence type="ECO:0000256" key="1">
    <source>
        <dbReference type="ARBA" id="ARBA00000695"/>
    </source>
</evidence>
<dbReference type="EMBL" id="JACMSC010000019">
    <property type="protein sequence ID" value="KAG6474450.1"/>
    <property type="molecule type" value="Genomic_DNA"/>
</dbReference>
<dbReference type="Gene3D" id="2.160.20.10">
    <property type="entry name" value="Single-stranded right-handed beta-helix, Pectin lyase-like"/>
    <property type="match status" value="1"/>
</dbReference>
<evidence type="ECO:0000256" key="7">
    <source>
        <dbReference type="ARBA" id="ARBA00023239"/>
    </source>
</evidence>
<dbReference type="InterPro" id="IPR018082">
    <property type="entry name" value="AmbAllergen"/>
</dbReference>
<comment type="caution">
    <text evidence="10">The sequence shown here is derived from an EMBL/GenBank/DDBJ whole genome shotgun (WGS) entry which is preliminary data.</text>
</comment>
<evidence type="ECO:0000256" key="3">
    <source>
        <dbReference type="ARBA" id="ARBA00012272"/>
    </source>
</evidence>
<dbReference type="PRINTS" id="PR00807">
    <property type="entry name" value="AMBALLERGEN"/>
</dbReference>
<keyword evidence="5 8" id="KW-0732">Signal</keyword>
<evidence type="ECO:0000256" key="8">
    <source>
        <dbReference type="RuleBase" id="RU361123"/>
    </source>
</evidence>
<feature type="chain" id="PRO_5035342446" description="Pectate lyase" evidence="8">
    <location>
        <begin position="29"/>
        <end position="384"/>
    </location>
</feature>
<sequence length="384" mass="42473">MTSTSFSAKKSLLLSFLVLVFICNACAARRLNVIDRCWRRDRHWAADRQRLARCAVGFAAPMHHNVGRGLRRYTVTDSSDDPVRPRPGTLRYGATVLPGKVWITFQGSMQIKLVRPLLVKNFTTIDGRGADVHVAYGAGILLYQVSHVIIHGIQVHHIRAQAAGQVMDPLGELIEMVAEDGDAIRLVSSSEVWIDHNTLYSCEDGLLDVTLGSNAVTVSNNWFREHDKVMLLGHNDDFVQDKTMHVTVAFNRFGPNCNQRMPRYGYAHLVNNLYDGWLEYAVGGSTHPIILSQGNLYVASPGGNKKATLRMDAGGVRAMSASWKWRSVNDAFVNGAFFRQTGTGPVRPPYGRKQKFRVARAEAVRDLTRHAGALGCSAATGVRC</sequence>
<keyword evidence="6 8" id="KW-0106">Calcium</keyword>
<dbReference type="UniPathway" id="UPA00545">
    <property type="reaction ID" value="UER00824"/>
</dbReference>
<comment type="cofactor">
    <cofactor evidence="8">
        <name>Ca(2+)</name>
        <dbReference type="ChEBI" id="CHEBI:29108"/>
    </cofactor>
    <text evidence="8">Binds 1 Ca(2+) ion. Required for its activity.</text>
</comment>
<dbReference type="InterPro" id="IPR011050">
    <property type="entry name" value="Pectin_lyase_fold/virulence"/>
</dbReference>
<comment type="pathway">
    <text evidence="2 8">Glycan metabolism; pectin degradation; 2-dehydro-3-deoxy-D-gluconate from pectin: step 2/5.</text>
</comment>
<keyword evidence="11" id="KW-1185">Reference proteome</keyword>
<dbReference type="PANTHER" id="PTHR31683:SF74">
    <property type="entry name" value="PECTATE LYASE"/>
    <property type="match status" value="1"/>
</dbReference>
<dbReference type="InterPro" id="IPR002022">
    <property type="entry name" value="Pec_lyase"/>
</dbReference>
<keyword evidence="7 8" id="KW-0456">Lyase</keyword>
<evidence type="ECO:0000313" key="11">
    <source>
        <dbReference type="Proteomes" id="UP000734854"/>
    </source>
</evidence>
<accession>A0A8J5CE43</accession>
<evidence type="ECO:0000313" key="10">
    <source>
        <dbReference type="EMBL" id="KAG6474450.1"/>
    </source>
</evidence>
<keyword evidence="4 8" id="KW-0479">Metal-binding</keyword>
<dbReference type="EC" id="4.2.2.2" evidence="3 8"/>
<comment type="catalytic activity">
    <reaction evidence="1 8">
        <text>Eliminative cleavage of (1-&gt;4)-alpha-D-galacturonan to give oligosaccharides with 4-deoxy-alpha-D-galact-4-enuronosyl groups at their non-reducing ends.</text>
        <dbReference type="EC" id="4.2.2.2"/>
    </reaction>
</comment>
<evidence type="ECO:0000256" key="6">
    <source>
        <dbReference type="ARBA" id="ARBA00022837"/>
    </source>
</evidence>
<dbReference type="InterPro" id="IPR045032">
    <property type="entry name" value="PEL"/>
</dbReference>
<organism evidence="10 11">
    <name type="scientific">Zingiber officinale</name>
    <name type="common">Ginger</name>
    <name type="synonym">Amomum zingiber</name>
    <dbReference type="NCBI Taxonomy" id="94328"/>
    <lineage>
        <taxon>Eukaryota</taxon>
        <taxon>Viridiplantae</taxon>
        <taxon>Streptophyta</taxon>
        <taxon>Embryophyta</taxon>
        <taxon>Tracheophyta</taxon>
        <taxon>Spermatophyta</taxon>
        <taxon>Magnoliopsida</taxon>
        <taxon>Liliopsida</taxon>
        <taxon>Zingiberales</taxon>
        <taxon>Zingiberaceae</taxon>
        <taxon>Zingiber</taxon>
    </lineage>
</organism>
<dbReference type="Pfam" id="PF00544">
    <property type="entry name" value="Pectate_lyase_4"/>
    <property type="match status" value="1"/>
</dbReference>
<feature type="signal peptide" evidence="8">
    <location>
        <begin position="1"/>
        <end position="28"/>
    </location>
</feature>
<reference evidence="10 11" key="1">
    <citation type="submission" date="2020-08" db="EMBL/GenBank/DDBJ databases">
        <title>Plant Genome Project.</title>
        <authorList>
            <person name="Zhang R.-G."/>
        </authorList>
    </citation>
    <scope>NUCLEOTIDE SEQUENCE [LARGE SCALE GENOMIC DNA]</scope>
    <source>
        <tissue evidence="10">Rhizome</tissue>
    </source>
</reference>
<dbReference type="AlphaFoldDB" id="A0A8J5CE43"/>
<evidence type="ECO:0000256" key="2">
    <source>
        <dbReference type="ARBA" id="ARBA00005220"/>
    </source>
</evidence>
<dbReference type="PANTHER" id="PTHR31683">
    <property type="entry name" value="PECTATE LYASE 18-RELATED"/>
    <property type="match status" value="1"/>
</dbReference>
<evidence type="ECO:0000259" key="9">
    <source>
        <dbReference type="SMART" id="SM00656"/>
    </source>
</evidence>
<name>A0A8J5CE43_ZINOF</name>
<dbReference type="InterPro" id="IPR012334">
    <property type="entry name" value="Pectin_lyas_fold"/>
</dbReference>
<dbReference type="GO" id="GO:0046872">
    <property type="term" value="F:metal ion binding"/>
    <property type="evidence" value="ECO:0007669"/>
    <property type="project" value="UniProtKB-KW"/>
</dbReference>
<evidence type="ECO:0000256" key="4">
    <source>
        <dbReference type="ARBA" id="ARBA00022723"/>
    </source>
</evidence>
<dbReference type="SMART" id="SM00656">
    <property type="entry name" value="Amb_all"/>
    <property type="match status" value="1"/>
</dbReference>
<gene>
    <name evidence="10" type="ORF">ZIOFF_068385</name>
</gene>
<feature type="domain" description="Pectate lyase" evidence="9">
    <location>
        <begin position="108"/>
        <end position="306"/>
    </location>
</feature>
<dbReference type="GO" id="GO:0045490">
    <property type="term" value="P:pectin catabolic process"/>
    <property type="evidence" value="ECO:0007669"/>
    <property type="project" value="UniProtKB-UniPathway"/>
</dbReference>
<protein>
    <recommendedName>
        <fullName evidence="3 8">Pectate lyase</fullName>
        <ecNumber evidence="3 8">4.2.2.2</ecNumber>
    </recommendedName>
</protein>
<dbReference type="GO" id="GO:0030570">
    <property type="term" value="F:pectate lyase activity"/>
    <property type="evidence" value="ECO:0007669"/>
    <property type="project" value="UniProtKB-EC"/>
</dbReference>
<dbReference type="SUPFAM" id="SSF51126">
    <property type="entry name" value="Pectin lyase-like"/>
    <property type="match status" value="1"/>
</dbReference>
<dbReference type="Proteomes" id="UP000734854">
    <property type="component" value="Unassembled WGS sequence"/>
</dbReference>
<comment type="similarity">
    <text evidence="8">Belongs to the polysaccharide lyase 1 family.</text>
</comment>
<evidence type="ECO:0000256" key="5">
    <source>
        <dbReference type="ARBA" id="ARBA00022729"/>
    </source>
</evidence>